<name>X1BES2_9ZZZZ</name>
<reference evidence="3" key="1">
    <citation type="journal article" date="2014" name="Front. Microbiol.">
        <title>High frequency of phylogenetically diverse reductive dehalogenase-homologous genes in deep subseafloor sedimentary metagenomes.</title>
        <authorList>
            <person name="Kawai M."/>
            <person name="Futagami T."/>
            <person name="Toyoda A."/>
            <person name="Takaki Y."/>
            <person name="Nishi S."/>
            <person name="Hori S."/>
            <person name="Arai W."/>
            <person name="Tsubouchi T."/>
            <person name="Morono Y."/>
            <person name="Uchiyama I."/>
            <person name="Ito T."/>
            <person name="Fujiyama A."/>
            <person name="Inagaki F."/>
            <person name="Takami H."/>
        </authorList>
    </citation>
    <scope>NUCLEOTIDE SEQUENCE</scope>
    <source>
        <strain evidence="3">Expedition CK06-06</strain>
    </source>
</reference>
<proteinExistence type="predicted"/>
<sequence>MDEHLRVKVGANVTGYMGAMSKVGNAARKTARILKYASAGLLLASALVGKKFGQTLTETATIARATGEELTALSDKARELGKTTKFTAEQAARGMYDLASAGMTTVQVIEAIEYSMKLAGATGAQLHQSTRLVAASLKQFGMDASETKRITDTFASAITSSQLTMDRLTEAMKYAGTTGAALNWTIEETTAAVAQFADLGLEGSMAGTNTFGKK</sequence>
<evidence type="ECO:0000259" key="2">
    <source>
        <dbReference type="Pfam" id="PF10145"/>
    </source>
</evidence>
<dbReference type="NCBIfam" id="TIGR01760">
    <property type="entry name" value="tape_meas_TP901"/>
    <property type="match status" value="1"/>
</dbReference>
<evidence type="ECO:0000313" key="3">
    <source>
        <dbReference type="EMBL" id="GAG79717.1"/>
    </source>
</evidence>
<dbReference type="Pfam" id="PF10145">
    <property type="entry name" value="PhageMin_Tail"/>
    <property type="match status" value="1"/>
</dbReference>
<protein>
    <recommendedName>
        <fullName evidence="2">Phage tail tape measure protein domain-containing protein</fullName>
    </recommendedName>
</protein>
<dbReference type="PANTHER" id="PTHR37813">
    <property type="entry name" value="FELS-2 PROPHAGE PROTEIN"/>
    <property type="match status" value="1"/>
</dbReference>
<comment type="caution">
    <text evidence="3">The sequence shown here is derived from an EMBL/GenBank/DDBJ whole genome shotgun (WGS) entry which is preliminary data.</text>
</comment>
<feature type="domain" description="Phage tail tape measure protein" evidence="2">
    <location>
        <begin position="74"/>
        <end position="209"/>
    </location>
</feature>
<organism evidence="3">
    <name type="scientific">marine sediment metagenome</name>
    <dbReference type="NCBI Taxonomy" id="412755"/>
    <lineage>
        <taxon>unclassified sequences</taxon>
        <taxon>metagenomes</taxon>
        <taxon>ecological metagenomes</taxon>
    </lineage>
</organism>
<dbReference type="PANTHER" id="PTHR37813:SF1">
    <property type="entry name" value="FELS-2 PROPHAGE PROTEIN"/>
    <property type="match status" value="1"/>
</dbReference>
<gene>
    <name evidence="3" type="ORF">S01H4_25802</name>
</gene>
<keyword evidence="1" id="KW-1188">Viral release from host cell</keyword>
<dbReference type="AlphaFoldDB" id="X1BES2"/>
<evidence type="ECO:0000256" key="1">
    <source>
        <dbReference type="ARBA" id="ARBA00022612"/>
    </source>
</evidence>
<accession>X1BES2</accession>
<dbReference type="InterPro" id="IPR010090">
    <property type="entry name" value="Phage_tape_meas"/>
</dbReference>
<dbReference type="EMBL" id="BART01012336">
    <property type="protein sequence ID" value="GAG79717.1"/>
    <property type="molecule type" value="Genomic_DNA"/>
</dbReference>